<accession>A0ABT5GM12</accession>
<keyword evidence="2" id="KW-1133">Transmembrane helix</keyword>
<dbReference type="Proteomes" id="UP001150259">
    <property type="component" value="Unassembled WGS sequence"/>
</dbReference>
<dbReference type="EMBL" id="JAPFQL010000126">
    <property type="protein sequence ID" value="MDC5699268.1"/>
    <property type="molecule type" value="Genomic_DNA"/>
</dbReference>
<reference evidence="3 4" key="1">
    <citation type="submission" date="2022-11" db="EMBL/GenBank/DDBJ databases">
        <title>Anaerobic phenanthrene biodegradation by a DNRA strain PheN6.</title>
        <authorList>
            <person name="Zhang Z."/>
        </authorList>
    </citation>
    <scope>NUCLEOTIDE SEQUENCE [LARGE SCALE GENOMIC DNA]</scope>
    <source>
        <strain evidence="3 4">PheN6</strain>
    </source>
</reference>
<feature type="region of interest" description="Disordered" evidence="1">
    <location>
        <begin position="126"/>
        <end position="152"/>
    </location>
</feature>
<protein>
    <recommendedName>
        <fullName evidence="5">DUF304 domain-containing protein</fullName>
    </recommendedName>
</protein>
<feature type="transmembrane region" description="Helical" evidence="2">
    <location>
        <begin position="12"/>
        <end position="30"/>
    </location>
</feature>
<evidence type="ECO:0008006" key="5">
    <source>
        <dbReference type="Google" id="ProtNLM"/>
    </source>
</evidence>
<organism evidence="3 4">
    <name type="scientific">Intrasporangium calvum</name>
    <dbReference type="NCBI Taxonomy" id="53358"/>
    <lineage>
        <taxon>Bacteria</taxon>
        <taxon>Bacillati</taxon>
        <taxon>Actinomycetota</taxon>
        <taxon>Actinomycetes</taxon>
        <taxon>Micrococcales</taxon>
        <taxon>Intrasporangiaceae</taxon>
        <taxon>Intrasporangium</taxon>
    </lineage>
</organism>
<dbReference type="RefSeq" id="WP_272463825.1">
    <property type="nucleotide sequence ID" value="NZ_JAPFQL010000126.1"/>
</dbReference>
<gene>
    <name evidence="3" type="ORF">OO014_18630</name>
</gene>
<evidence type="ECO:0000313" key="4">
    <source>
        <dbReference type="Proteomes" id="UP001150259"/>
    </source>
</evidence>
<keyword evidence="4" id="KW-1185">Reference proteome</keyword>
<keyword evidence="2" id="KW-0812">Transmembrane</keyword>
<feature type="transmembrane region" description="Helical" evidence="2">
    <location>
        <begin position="42"/>
        <end position="60"/>
    </location>
</feature>
<comment type="caution">
    <text evidence="3">The sequence shown here is derived from an EMBL/GenBank/DDBJ whole genome shotgun (WGS) entry which is preliminary data.</text>
</comment>
<keyword evidence="2" id="KW-0472">Membrane</keyword>
<evidence type="ECO:0000256" key="2">
    <source>
        <dbReference type="SAM" id="Phobius"/>
    </source>
</evidence>
<name>A0ABT5GM12_9MICO</name>
<proteinExistence type="predicted"/>
<sequence length="152" mass="17189">MRHANRTLRAPALHRAVAALASPVVGYFVARLILELATLPEIPVYAACLALAVLLGYRAWAARVELREGSLRVHNTLVSTTVAREHVRRVPENGRVEWQDDRRRPSRTLAETLRAPWWTMRTSASTYARNREEVRSWVRTGPQSQPDEEAAA</sequence>
<evidence type="ECO:0000256" key="1">
    <source>
        <dbReference type="SAM" id="MobiDB-lite"/>
    </source>
</evidence>
<evidence type="ECO:0000313" key="3">
    <source>
        <dbReference type="EMBL" id="MDC5699268.1"/>
    </source>
</evidence>